<feature type="region of interest" description="Disordered" evidence="8">
    <location>
        <begin position="48"/>
        <end position="87"/>
    </location>
</feature>
<evidence type="ECO:0000256" key="1">
    <source>
        <dbReference type="ARBA" id="ARBA00004141"/>
    </source>
</evidence>
<name>F2USA8_SALR5</name>
<dbReference type="OrthoDB" id="250329at2759"/>
<dbReference type="AlphaFoldDB" id="F2USA8"/>
<keyword evidence="4" id="KW-0677">Repeat</keyword>
<evidence type="ECO:0000256" key="5">
    <source>
        <dbReference type="ARBA" id="ARBA00023136"/>
    </source>
</evidence>
<dbReference type="PRINTS" id="PR00926">
    <property type="entry name" value="MITOCARRIER"/>
</dbReference>
<dbReference type="InterPro" id="IPR018108">
    <property type="entry name" value="MCP_transmembrane"/>
</dbReference>
<evidence type="ECO:0000256" key="8">
    <source>
        <dbReference type="SAM" id="MobiDB-lite"/>
    </source>
</evidence>
<dbReference type="Pfam" id="PF00153">
    <property type="entry name" value="Mito_carr"/>
    <property type="match status" value="3"/>
</dbReference>
<evidence type="ECO:0000256" key="4">
    <source>
        <dbReference type="ARBA" id="ARBA00022737"/>
    </source>
</evidence>
<protein>
    <recommendedName>
        <fullName evidence="11">Solute carrier family 25 member 44</fullName>
    </recommendedName>
</protein>
<sequence>MGRDDSSSTPEPAARWISTPPGHHRPQGAYTHTAAILAHVQRQRALAAAVAETTETTTTNSSSSSSGGGGSSDAQRHGAGAAVDSDGKALSKTFQPAVIDWEHIDKTRFYTLAPLAGILTRIILYPTTLVKTRLQVQKQRSFYNGTVDAFRKIIKYEGVRALYKGFMPNLLNVGAGQVYITSYEGLKDQLQPFISSEFSRNLLGGGLASMVSQTIVVPVNVVSQRLMVHGQSITMGERMEPLTARALVRQIYSSQGLRGFMKGYWASVAAFGPSSGLWWASYGVIRRWQSGTEAVRQGTYTIALQALAGAMAGAITAVTTNPLDVVRARLQVEGRAGDKRGWATIFGELWKEEGVRGLFKGVSARVFYMGFNSLLMITTYETVKRLSLREDAVTEQDVALEACS</sequence>
<comment type="similarity">
    <text evidence="7">Belongs to the mitochondrial carrier (TC 2.A.29) family.</text>
</comment>
<accession>F2USA8</accession>
<feature type="region of interest" description="Disordered" evidence="8">
    <location>
        <begin position="1"/>
        <end position="34"/>
    </location>
</feature>
<dbReference type="InterPro" id="IPR023395">
    <property type="entry name" value="MCP_dom_sf"/>
</dbReference>
<dbReference type="OMA" id="GPSGILM"/>
<dbReference type="PROSITE" id="PS50920">
    <property type="entry name" value="SOLCAR"/>
    <property type="match status" value="3"/>
</dbReference>
<feature type="repeat" description="Solcar" evidence="6">
    <location>
        <begin position="104"/>
        <end position="189"/>
    </location>
</feature>
<organism evidence="10">
    <name type="scientific">Salpingoeca rosetta (strain ATCC 50818 / BSB-021)</name>
    <dbReference type="NCBI Taxonomy" id="946362"/>
    <lineage>
        <taxon>Eukaryota</taxon>
        <taxon>Choanoflagellata</taxon>
        <taxon>Craspedida</taxon>
        <taxon>Salpingoecidae</taxon>
        <taxon>Salpingoeca</taxon>
    </lineage>
</organism>
<dbReference type="RefSeq" id="XP_004987887.1">
    <property type="nucleotide sequence ID" value="XM_004987830.1"/>
</dbReference>
<feature type="repeat" description="Solcar" evidence="6">
    <location>
        <begin position="196"/>
        <end position="288"/>
    </location>
</feature>
<evidence type="ECO:0000313" key="9">
    <source>
        <dbReference type="EMBL" id="EGD81017.1"/>
    </source>
</evidence>
<dbReference type="GeneID" id="16068414"/>
<dbReference type="GO" id="GO:0015658">
    <property type="term" value="F:branched-chain amino acid transmembrane transporter activity"/>
    <property type="evidence" value="ECO:0007669"/>
    <property type="project" value="InterPro"/>
</dbReference>
<dbReference type="GO" id="GO:0016020">
    <property type="term" value="C:membrane"/>
    <property type="evidence" value="ECO:0007669"/>
    <property type="project" value="UniProtKB-SubCell"/>
</dbReference>
<keyword evidence="3 6" id="KW-0812">Transmembrane</keyword>
<comment type="subcellular location">
    <subcellularLocation>
        <location evidence="1">Membrane</location>
        <topology evidence="1">Multi-pass membrane protein</topology>
    </subcellularLocation>
</comment>
<dbReference type="FunCoup" id="F2USA8">
    <property type="interactions" value="1070"/>
</dbReference>
<dbReference type="Proteomes" id="UP000007799">
    <property type="component" value="Unassembled WGS sequence"/>
</dbReference>
<dbReference type="GO" id="GO:0009083">
    <property type="term" value="P:branched-chain amino acid catabolic process"/>
    <property type="evidence" value="ECO:0007669"/>
    <property type="project" value="InterPro"/>
</dbReference>
<dbReference type="InterPro" id="IPR042164">
    <property type="entry name" value="SLC25A44"/>
</dbReference>
<dbReference type="InParanoid" id="F2USA8"/>
<evidence type="ECO:0000256" key="3">
    <source>
        <dbReference type="ARBA" id="ARBA00022692"/>
    </source>
</evidence>
<dbReference type="PANTHER" id="PTHR46314:SF2">
    <property type="entry name" value="SOLUTE CARRIER FAMILY 25 MEMBER 44"/>
    <property type="match status" value="1"/>
</dbReference>
<feature type="compositionally biased region" description="Low complexity" evidence="8">
    <location>
        <begin position="48"/>
        <end position="65"/>
    </location>
</feature>
<keyword evidence="2 7" id="KW-0813">Transport</keyword>
<gene>
    <name evidence="9" type="ORF">PTSG_10960</name>
</gene>
<proteinExistence type="inferred from homology"/>
<evidence type="ECO:0000256" key="6">
    <source>
        <dbReference type="PROSITE-ProRule" id="PRU00282"/>
    </source>
</evidence>
<keyword evidence="5 6" id="KW-0472">Membrane</keyword>
<reference evidence="9" key="1">
    <citation type="submission" date="2009-08" db="EMBL/GenBank/DDBJ databases">
        <title>Annotation of Salpingoeca rosetta.</title>
        <authorList>
            <consortium name="The Broad Institute Genome Sequencing Platform"/>
            <person name="Russ C."/>
            <person name="Cuomo C."/>
            <person name="Burger G."/>
            <person name="Gray M.W."/>
            <person name="Holland P.W.H."/>
            <person name="King N."/>
            <person name="Lang F.B.F."/>
            <person name="Roger A.J."/>
            <person name="Ruiz-Trillo I."/>
            <person name="Young S.K."/>
            <person name="Zeng Q."/>
            <person name="Gargeya S."/>
            <person name="Alvarado L."/>
            <person name="Berlin A."/>
            <person name="Chapman S.B."/>
            <person name="Chen Z."/>
            <person name="Freedman E."/>
            <person name="Gellesch M."/>
            <person name="Goldberg J."/>
            <person name="Griggs A."/>
            <person name="Gujja S."/>
            <person name="Heilman E."/>
            <person name="Heiman D."/>
            <person name="Howarth C."/>
            <person name="Mehta T."/>
            <person name="Neiman D."/>
            <person name="Pearson M."/>
            <person name="Roberts A."/>
            <person name="Saif S."/>
            <person name="Shea T."/>
            <person name="Shenoy N."/>
            <person name="Sisk P."/>
            <person name="Stolte C."/>
            <person name="Sykes S."/>
            <person name="White J."/>
            <person name="Yandava C."/>
            <person name="Haas B."/>
            <person name="Nusbaum C."/>
            <person name="Birren B."/>
        </authorList>
    </citation>
    <scope>NUCLEOTIDE SEQUENCE [LARGE SCALE GENOMIC DNA]</scope>
    <source>
        <strain evidence="9">ATCC 50818</strain>
    </source>
</reference>
<keyword evidence="10" id="KW-1185">Reference proteome</keyword>
<evidence type="ECO:0000313" key="10">
    <source>
        <dbReference type="Proteomes" id="UP000007799"/>
    </source>
</evidence>
<dbReference type="SUPFAM" id="SSF103506">
    <property type="entry name" value="Mitochondrial carrier"/>
    <property type="match status" value="1"/>
</dbReference>
<dbReference type="GO" id="GO:0005739">
    <property type="term" value="C:mitochondrion"/>
    <property type="evidence" value="ECO:0007669"/>
    <property type="project" value="InterPro"/>
</dbReference>
<dbReference type="KEGG" id="sre:PTSG_10960"/>
<dbReference type="EMBL" id="GL832994">
    <property type="protein sequence ID" value="EGD81017.1"/>
    <property type="molecule type" value="Genomic_DNA"/>
</dbReference>
<feature type="repeat" description="Solcar" evidence="6">
    <location>
        <begin position="300"/>
        <end position="386"/>
    </location>
</feature>
<dbReference type="Gene3D" id="1.50.40.10">
    <property type="entry name" value="Mitochondrial carrier domain"/>
    <property type="match status" value="1"/>
</dbReference>
<evidence type="ECO:0008006" key="11">
    <source>
        <dbReference type="Google" id="ProtNLM"/>
    </source>
</evidence>
<evidence type="ECO:0000256" key="2">
    <source>
        <dbReference type="ARBA" id="ARBA00022448"/>
    </source>
</evidence>
<dbReference type="PANTHER" id="PTHR46314">
    <property type="entry name" value="SOLUTE CARRIER FAMILY 25 MEMBER 44"/>
    <property type="match status" value="1"/>
</dbReference>
<dbReference type="eggNOG" id="KOG0765">
    <property type="taxonomic scope" value="Eukaryota"/>
</dbReference>
<evidence type="ECO:0000256" key="7">
    <source>
        <dbReference type="RuleBase" id="RU000488"/>
    </source>
</evidence>
<dbReference type="InterPro" id="IPR002067">
    <property type="entry name" value="MCP"/>
</dbReference>